<proteinExistence type="predicted"/>
<sequence length="675" mass="77000">MFLVQAGPARATGQKQKDSIDELTPAQKDWLEMVTPIITGAEKEVFFKLKTEQERDRFISLFWKVRDPIPDTNENEFYREYMERVHFADRYFGIGSSKRGCLTERGYFYLLLGKPRERQVFATQSDIWPMELWFYQGDPKYGLPGYFYLIFYQPEGSGDYRLYYPGVEGPEKLVIPSMSSAQLNRSKALEVIKAINAELAKAAISYLPEEQQDGFSSLTSQTIIATVKSLPEKKFPSAYVKNYLSYKDLVEVDYSHNFINSNAVARVFPEGQNYFIHWSIEPDKINFAEVSGVYSATYELTVRLEDLAGQPVLSRTEEVPLRLNREQFQARSRQRLAFQDLFPVLPGEYKLLILLKNKTSRDFTSWETSLKVPGPDSGRFLSPLVLYHAASPLQAGRVKAFSFKGQEYLVSARNEFSPTEKLQVLCWLLSDRGWPAEARVQFCLRSLDSEASPECRTMLLKEALQPGNILRLEPVDLGQIRPGYYRVEVSLIDGNKTLETVRENLIVLSQPALTAPWVLGRLHGAMPSPDFLKMLAGQHFLKGNYQEARKILEEILASRDEPESRLLLARTLLALGDYRGSLSAALTVYETKRDREAAKVIALDYARLKDWTSARGYVDGLLAEATEVSVLNLAAEVYQNLGEREQAIKFLEKSLSLLPDQPAIKSWLEDLKRRK</sequence>
<protein>
    <recommendedName>
        <fullName evidence="3">GWxTD domain-containing protein</fullName>
    </recommendedName>
</protein>
<dbReference type="SMART" id="SM00028">
    <property type="entry name" value="TPR"/>
    <property type="match status" value="2"/>
</dbReference>
<feature type="region of interest" description="Disordered" evidence="2">
    <location>
        <begin position="1"/>
        <end position="21"/>
    </location>
</feature>
<dbReference type="Pfam" id="PF20094">
    <property type="entry name" value="GWxTD_dom"/>
    <property type="match status" value="1"/>
</dbReference>
<dbReference type="PROSITE" id="PS50005">
    <property type="entry name" value="TPR"/>
    <property type="match status" value="1"/>
</dbReference>
<accession>A0A3E2BPK2</accession>
<keyword evidence="1" id="KW-0802">TPR repeat</keyword>
<reference evidence="4 5" key="1">
    <citation type="submission" date="2018-08" db="EMBL/GenBank/DDBJ databases">
        <title>Genome analysis of the thermophilic bacterium of the candidate phylum Aminicenantes from deep subsurface aquifer revealed its physiology and ecological role.</title>
        <authorList>
            <person name="Kadnikov V.V."/>
            <person name="Mardanov A.V."/>
            <person name="Beletsky A.V."/>
            <person name="Karnachuk O.V."/>
            <person name="Ravin N.V."/>
        </authorList>
    </citation>
    <scope>NUCLEOTIDE SEQUENCE [LARGE SCALE GENOMIC DNA]</scope>
    <source>
        <strain evidence="4">BY38</strain>
    </source>
</reference>
<dbReference type="EMBL" id="QUAH01000002">
    <property type="protein sequence ID" value="RFT16665.1"/>
    <property type="molecule type" value="Genomic_DNA"/>
</dbReference>
<feature type="domain" description="GWxTD" evidence="3">
    <location>
        <begin position="20"/>
        <end position="136"/>
    </location>
</feature>
<dbReference type="NCBIfam" id="TIGR04514">
    <property type="entry name" value="GWxTD_dom"/>
    <property type="match status" value="1"/>
</dbReference>
<dbReference type="Gene3D" id="1.25.40.10">
    <property type="entry name" value="Tetratricopeptide repeat domain"/>
    <property type="match status" value="1"/>
</dbReference>
<dbReference type="AlphaFoldDB" id="A0A3E2BPK2"/>
<evidence type="ECO:0000313" key="5">
    <source>
        <dbReference type="Proteomes" id="UP000257323"/>
    </source>
</evidence>
<dbReference type="InterPro" id="IPR019734">
    <property type="entry name" value="TPR_rpt"/>
</dbReference>
<evidence type="ECO:0000256" key="2">
    <source>
        <dbReference type="SAM" id="MobiDB-lite"/>
    </source>
</evidence>
<evidence type="ECO:0000256" key="1">
    <source>
        <dbReference type="PROSITE-ProRule" id="PRU00339"/>
    </source>
</evidence>
<gene>
    <name evidence="4" type="ORF">OP8BY_1278</name>
</gene>
<comment type="caution">
    <text evidence="4">The sequence shown here is derived from an EMBL/GenBank/DDBJ whole genome shotgun (WGS) entry which is preliminary data.</text>
</comment>
<feature type="repeat" description="TPR" evidence="1">
    <location>
        <begin position="628"/>
        <end position="661"/>
    </location>
</feature>
<dbReference type="InterPro" id="IPR011990">
    <property type="entry name" value="TPR-like_helical_dom_sf"/>
</dbReference>
<dbReference type="Pfam" id="PF13181">
    <property type="entry name" value="TPR_8"/>
    <property type="match status" value="1"/>
</dbReference>
<name>A0A3E2BPK2_9BACT</name>
<evidence type="ECO:0000259" key="3">
    <source>
        <dbReference type="Pfam" id="PF20094"/>
    </source>
</evidence>
<organism evidence="4 5">
    <name type="scientific">Candidatus Saccharicenans subterraneus</name>
    <dbReference type="NCBI Taxonomy" id="2508984"/>
    <lineage>
        <taxon>Bacteria</taxon>
        <taxon>Candidatus Aminicenantota</taxon>
        <taxon>Candidatus Aminicenantia</taxon>
        <taxon>Candidatus Aminicenantales</taxon>
        <taxon>Candidatus Saccharicenantaceae</taxon>
        <taxon>Candidatus Saccharicenans</taxon>
    </lineage>
</organism>
<dbReference type="Proteomes" id="UP000257323">
    <property type="component" value="Unassembled WGS sequence"/>
</dbReference>
<dbReference type="InterPro" id="IPR030959">
    <property type="entry name" value="GWxTD_dom"/>
</dbReference>
<dbReference type="SUPFAM" id="SSF48452">
    <property type="entry name" value="TPR-like"/>
    <property type="match status" value="1"/>
</dbReference>
<evidence type="ECO:0000313" key="4">
    <source>
        <dbReference type="EMBL" id="RFT16665.1"/>
    </source>
</evidence>